<evidence type="ECO:0000256" key="2">
    <source>
        <dbReference type="ARBA" id="ARBA00022670"/>
    </source>
</evidence>
<comment type="caution">
    <text evidence="12">The sequence shown here is derived from an EMBL/GenBank/DDBJ whole genome shotgun (WGS) entry which is preliminary data.</text>
</comment>
<dbReference type="InterPro" id="IPR009003">
    <property type="entry name" value="Peptidase_S1_PA"/>
</dbReference>
<dbReference type="InterPro" id="IPR033116">
    <property type="entry name" value="TRYPSIN_SER"/>
</dbReference>
<dbReference type="InterPro" id="IPR018114">
    <property type="entry name" value="TRYPSIN_HIS"/>
</dbReference>
<evidence type="ECO:0000256" key="9">
    <source>
        <dbReference type="SAM" id="Phobius"/>
    </source>
</evidence>
<keyword evidence="5" id="KW-0720">Serine protease</keyword>
<dbReference type="EMBL" id="BAAASR010000018">
    <property type="protein sequence ID" value="GAA2497841.1"/>
    <property type="molecule type" value="Genomic_DNA"/>
</dbReference>
<evidence type="ECO:0000313" key="13">
    <source>
        <dbReference type="Proteomes" id="UP001499942"/>
    </source>
</evidence>
<dbReference type="PRINTS" id="PR00861">
    <property type="entry name" value="ALYTICPTASE"/>
</dbReference>
<keyword evidence="6" id="KW-0865">Zymogen</keyword>
<feature type="transmembrane region" description="Helical" evidence="9">
    <location>
        <begin position="396"/>
        <end position="417"/>
    </location>
</feature>
<protein>
    <submittedName>
        <fullName evidence="12">S1 family peptidase</fullName>
    </submittedName>
</protein>
<keyword evidence="13" id="KW-1185">Reference proteome</keyword>
<dbReference type="SUPFAM" id="SSF50494">
    <property type="entry name" value="Trypsin-like serine proteases"/>
    <property type="match status" value="1"/>
</dbReference>
<keyword evidence="4" id="KW-0378">Hydrolase</keyword>
<comment type="similarity">
    <text evidence="1">Belongs to the peptidase S1 family.</text>
</comment>
<evidence type="ECO:0000256" key="6">
    <source>
        <dbReference type="ARBA" id="ARBA00023145"/>
    </source>
</evidence>
<sequence length="435" mass="44236">MLCGGLMVSSAVAGEPTPSGRIPADTAPPARAAAELVDRLGTARTAGSWIGADGRPVVAVTDDATAAEVRRAGARAVVKRHSAEDLRAATETLARAPRVPGTAWAVDYASNQVTVYADRTVSAGDWSRMSDVAHRAGDFVRTQRTDGAFTTRVDGAAPIFNGTGRCSVGFNVTDGRDNFLLTAGHCGPVGTPWFRGTQDGGRLGTTVARSFPGKDFSLVRYDDRGAFDGTNAVDIGQGRSVPVIGAADPVVGQEVFRSGSTTGLRSGRVTALNATVNYREGTVSGLIATTVCAEPGDSGGPLLAEGLALGVTSGGNGDCTEGGMTFFQPVTSALTALGVRIIDGRPAADRNTAVAPSAPPSAPPSPAGAVPPAQAVAPPGGTGQRSVAGIAGTRRLVPGLGIIGVSLLALLAVGRLLTERADRGHLRAHYSQHWG</sequence>
<keyword evidence="9" id="KW-0472">Membrane</keyword>
<dbReference type="CDD" id="cd21112">
    <property type="entry name" value="alphaLP-like"/>
    <property type="match status" value="1"/>
</dbReference>
<feature type="domain" description="Peptidase S1A alpha-lytic prodomain" evidence="11">
    <location>
        <begin position="81"/>
        <end position="135"/>
    </location>
</feature>
<organism evidence="12 13">
    <name type="scientific">Streptomyces gobitricini</name>
    <dbReference type="NCBI Taxonomy" id="68211"/>
    <lineage>
        <taxon>Bacteria</taxon>
        <taxon>Bacillati</taxon>
        <taxon>Actinomycetota</taxon>
        <taxon>Actinomycetes</taxon>
        <taxon>Kitasatosporales</taxon>
        <taxon>Streptomycetaceae</taxon>
        <taxon>Streptomyces</taxon>
    </lineage>
</organism>
<keyword evidence="3" id="KW-0732">Signal</keyword>
<dbReference type="Pfam" id="PF00089">
    <property type="entry name" value="Trypsin"/>
    <property type="match status" value="1"/>
</dbReference>
<dbReference type="Proteomes" id="UP001499942">
    <property type="component" value="Unassembled WGS sequence"/>
</dbReference>
<proteinExistence type="inferred from homology"/>
<dbReference type="InterPro" id="IPR001316">
    <property type="entry name" value="Pept_S1A_streptogrisin"/>
</dbReference>
<dbReference type="InterPro" id="IPR004236">
    <property type="entry name" value="Pept_S1_alpha_lytic"/>
</dbReference>
<dbReference type="InterPro" id="IPR043504">
    <property type="entry name" value="Peptidase_S1_PA_chymotrypsin"/>
</dbReference>
<dbReference type="Pfam" id="PF02983">
    <property type="entry name" value="Pro_Al_protease"/>
    <property type="match status" value="1"/>
</dbReference>
<evidence type="ECO:0000256" key="5">
    <source>
        <dbReference type="ARBA" id="ARBA00022825"/>
    </source>
</evidence>
<name>A0ABN3MCS9_9ACTN</name>
<evidence type="ECO:0000256" key="1">
    <source>
        <dbReference type="ARBA" id="ARBA00007664"/>
    </source>
</evidence>
<keyword evidence="7" id="KW-1015">Disulfide bond</keyword>
<evidence type="ECO:0000256" key="8">
    <source>
        <dbReference type="SAM" id="MobiDB-lite"/>
    </source>
</evidence>
<gene>
    <name evidence="12" type="ORF">GCM10010393_32490</name>
</gene>
<reference evidence="12 13" key="1">
    <citation type="journal article" date="2019" name="Int. J. Syst. Evol. Microbiol.">
        <title>The Global Catalogue of Microorganisms (GCM) 10K type strain sequencing project: providing services to taxonomists for standard genome sequencing and annotation.</title>
        <authorList>
            <consortium name="The Broad Institute Genomics Platform"/>
            <consortium name="The Broad Institute Genome Sequencing Center for Infectious Disease"/>
            <person name="Wu L."/>
            <person name="Ma J."/>
        </authorList>
    </citation>
    <scope>NUCLEOTIDE SEQUENCE [LARGE SCALE GENOMIC DNA]</scope>
    <source>
        <strain evidence="12 13">JCM 5062</strain>
    </source>
</reference>
<evidence type="ECO:0000259" key="11">
    <source>
        <dbReference type="Pfam" id="PF02983"/>
    </source>
</evidence>
<dbReference type="PROSITE" id="PS00134">
    <property type="entry name" value="TRYPSIN_HIS"/>
    <property type="match status" value="1"/>
</dbReference>
<keyword evidence="9" id="KW-1133">Transmembrane helix</keyword>
<evidence type="ECO:0000256" key="4">
    <source>
        <dbReference type="ARBA" id="ARBA00022801"/>
    </source>
</evidence>
<feature type="compositionally biased region" description="Low complexity" evidence="8">
    <location>
        <begin position="367"/>
        <end position="379"/>
    </location>
</feature>
<dbReference type="PROSITE" id="PS00135">
    <property type="entry name" value="TRYPSIN_SER"/>
    <property type="match status" value="1"/>
</dbReference>
<evidence type="ECO:0000313" key="12">
    <source>
        <dbReference type="EMBL" id="GAA2497841.1"/>
    </source>
</evidence>
<evidence type="ECO:0000259" key="10">
    <source>
        <dbReference type="Pfam" id="PF00089"/>
    </source>
</evidence>
<feature type="domain" description="Peptidase S1" evidence="10">
    <location>
        <begin position="176"/>
        <end position="334"/>
    </location>
</feature>
<feature type="compositionally biased region" description="Pro residues" evidence="8">
    <location>
        <begin position="357"/>
        <end position="366"/>
    </location>
</feature>
<keyword evidence="9" id="KW-0812">Transmembrane</keyword>
<keyword evidence="2" id="KW-0645">Protease</keyword>
<evidence type="ECO:0000256" key="7">
    <source>
        <dbReference type="ARBA" id="ARBA00023157"/>
    </source>
</evidence>
<dbReference type="Gene3D" id="2.40.10.10">
    <property type="entry name" value="Trypsin-like serine proteases"/>
    <property type="match status" value="2"/>
</dbReference>
<dbReference type="InterPro" id="IPR001254">
    <property type="entry name" value="Trypsin_dom"/>
</dbReference>
<accession>A0ABN3MCS9</accession>
<feature type="region of interest" description="Disordered" evidence="8">
    <location>
        <begin position="350"/>
        <end position="385"/>
    </location>
</feature>
<evidence type="ECO:0000256" key="3">
    <source>
        <dbReference type="ARBA" id="ARBA00022729"/>
    </source>
</evidence>